<accession>A0A6V8SKQ4</accession>
<comment type="caution">
    <text evidence="2">The sequence shown here is derived from an EMBL/GenBank/DDBJ whole genome shotgun (WGS) entry which is preliminary data.</text>
</comment>
<protein>
    <recommendedName>
        <fullName evidence="4">Lantibiotic</fullName>
    </recommendedName>
</protein>
<evidence type="ECO:0000313" key="3">
    <source>
        <dbReference type="Proteomes" id="UP000580568"/>
    </source>
</evidence>
<dbReference type="EMBL" id="BLZR01000001">
    <property type="protein sequence ID" value="GFP77746.1"/>
    <property type="molecule type" value="Genomic_DNA"/>
</dbReference>
<organism evidence="2 3">
    <name type="scientific">Clostridium fungisolvens</name>
    <dbReference type="NCBI Taxonomy" id="1604897"/>
    <lineage>
        <taxon>Bacteria</taxon>
        <taxon>Bacillati</taxon>
        <taxon>Bacillota</taxon>
        <taxon>Clostridia</taxon>
        <taxon>Eubacteriales</taxon>
        <taxon>Clostridiaceae</taxon>
        <taxon>Clostridium</taxon>
    </lineage>
</organism>
<gene>
    <name evidence="1" type="ORF">bsdtw1_03917</name>
    <name evidence="2" type="ORF">bsdtw1_03918</name>
</gene>
<dbReference type="Proteomes" id="UP000580568">
    <property type="component" value="Unassembled WGS sequence"/>
</dbReference>
<reference evidence="2 3" key="1">
    <citation type="submission" date="2020-07" db="EMBL/GenBank/DDBJ databases">
        <title>A new beta-1,3-glucan-decomposing anaerobic bacterium isolated from anoxic soil subjected to biological soil disinfestation.</title>
        <authorList>
            <person name="Ueki A."/>
            <person name="Tonouchi A."/>
        </authorList>
    </citation>
    <scope>NUCLEOTIDE SEQUENCE [LARGE SCALE GENOMIC DNA]</scope>
    <source>
        <strain evidence="2 3">TW1</strain>
    </source>
</reference>
<dbReference type="EMBL" id="BLZR01000001">
    <property type="protein sequence ID" value="GFP77747.1"/>
    <property type="molecule type" value="Genomic_DNA"/>
</dbReference>
<dbReference type="RefSeq" id="WP_183279107.1">
    <property type="nucleotide sequence ID" value="NZ_BLZR01000001.1"/>
</dbReference>
<proteinExistence type="predicted"/>
<evidence type="ECO:0000313" key="2">
    <source>
        <dbReference type="EMBL" id="GFP77747.1"/>
    </source>
</evidence>
<evidence type="ECO:0008006" key="4">
    <source>
        <dbReference type="Google" id="ProtNLM"/>
    </source>
</evidence>
<keyword evidence="3" id="KW-1185">Reference proteome</keyword>
<name>A0A6V8SKQ4_9CLOT</name>
<dbReference type="AlphaFoldDB" id="A0A6V8SKQ4"/>
<evidence type="ECO:0000313" key="1">
    <source>
        <dbReference type="EMBL" id="GFP77746.1"/>
    </source>
</evidence>
<sequence>MENKIVSLNENLELDQELDTLFEDLTERVEFGPCAANFSPCGANGCIGAC</sequence>